<dbReference type="GO" id="GO:0005351">
    <property type="term" value="F:carbohydrate:proton symporter activity"/>
    <property type="evidence" value="ECO:0007669"/>
    <property type="project" value="TreeGrafter"/>
</dbReference>
<feature type="transmembrane region" description="Helical" evidence="9">
    <location>
        <begin position="367"/>
        <end position="389"/>
    </location>
</feature>
<evidence type="ECO:0000256" key="9">
    <source>
        <dbReference type="SAM" id="Phobius"/>
    </source>
</evidence>
<keyword evidence="6 9" id="KW-0472">Membrane</keyword>
<dbReference type="Pfam" id="PF00083">
    <property type="entry name" value="Sugar_tr"/>
    <property type="match status" value="2"/>
</dbReference>
<dbReference type="HOGENOM" id="CLU_007602_0_0_1"/>
<dbReference type="InterPro" id="IPR001138">
    <property type="entry name" value="Zn2Cys6_DnaBD"/>
</dbReference>
<accession>L2FYB6</accession>
<dbReference type="PANTHER" id="PTHR48022">
    <property type="entry name" value="PLASTIDIC GLUCOSE TRANSPORTER 4"/>
    <property type="match status" value="1"/>
</dbReference>
<dbReference type="PRINTS" id="PR00171">
    <property type="entry name" value="SUGRTRNSPORT"/>
</dbReference>
<evidence type="ECO:0000256" key="2">
    <source>
        <dbReference type="ARBA" id="ARBA00010992"/>
    </source>
</evidence>
<dbReference type="GO" id="GO:0000981">
    <property type="term" value="F:DNA-binding transcription factor activity, RNA polymerase II-specific"/>
    <property type="evidence" value="ECO:0007669"/>
    <property type="project" value="InterPro"/>
</dbReference>
<organism evidence="11">
    <name type="scientific">Colletotrichum fructicola (strain Nara gc5)</name>
    <name type="common">Anthracnose fungus</name>
    <name type="synonym">Colletotrichum gloeosporioides (strain Nara gc5)</name>
    <dbReference type="NCBI Taxonomy" id="1213859"/>
    <lineage>
        <taxon>Eukaryota</taxon>
        <taxon>Fungi</taxon>
        <taxon>Dikarya</taxon>
        <taxon>Ascomycota</taxon>
        <taxon>Pezizomycotina</taxon>
        <taxon>Sordariomycetes</taxon>
        <taxon>Hypocreomycetidae</taxon>
        <taxon>Glomerellales</taxon>
        <taxon>Glomerellaceae</taxon>
        <taxon>Colletotrichum</taxon>
        <taxon>Colletotrichum gloeosporioides species complex</taxon>
    </lineage>
</organism>
<dbReference type="InterPro" id="IPR020846">
    <property type="entry name" value="MFS_dom"/>
</dbReference>
<evidence type="ECO:0000256" key="7">
    <source>
        <dbReference type="ARBA" id="ARBA00023242"/>
    </source>
</evidence>
<dbReference type="AlphaFoldDB" id="L2FYB6"/>
<feature type="transmembrane region" description="Helical" evidence="9">
    <location>
        <begin position="215"/>
        <end position="238"/>
    </location>
</feature>
<feature type="region of interest" description="Disordered" evidence="8">
    <location>
        <begin position="585"/>
        <end position="605"/>
    </location>
</feature>
<evidence type="ECO:0000256" key="6">
    <source>
        <dbReference type="ARBA" id="ARBA00023136"/>
    </source>
</evidence>
<evidence type="ECO:0000256" key="8">
    <source>
        <dbReference type="SAM" id="MobiDB-lite"/>
    </source>
</evidence>
<feature type="transmembrane region" description="Helical" evidence="9">
    <location>
        <begin position="456"/>
        <end position="474"/>
    </location>
</feature>
<dbReference type="SUPFAM" id="SSF103473">
    <property type="entry name" value="MFS general substrate transporter"/>
    <property type="match status" value="1"/>
</dbReference>
<proteinExistence type="inferred from homology"/>
<feature type="transmembrane region" description="Helical" evidence="9">
    <location>
        <begin position="125"/>
        <end position="144"/>
    </location>
</feature>
<feature type="transmembrane region" description="Helical" evidence="9">
    <location>
        <begin position="425"/>
        <end position="444"/>
    </location>
</feature>
<protein>
    <submittedName>
        <fullName evidence="11">MFS monosaccharide transporter</fullName>
    </submittedName>
</protein>
<feature type="domain" description="Major facilitator superfamily (MFS) profile" evidence="10">
    <location>
        <begin position="51"/>
        <end position="478"/>
    </location>
</feature>
<evidence type="ECO:0000256" key="1">
    <source>
        <dbReference type="ARBA" id="ARBA00004141"/>
    </source>
</evidence>
<feature type="transmembrane region" description="Helical" evidence="9">
    <location>
        <begin position="396"/>
        <end position="413"/>
    </location>
</feature>
<dbReference type="InterPro" id="IPR005829">
    <property type="entry name" value="Sugar_transporter_CS"/>
</dbReference>
<reference evidence="11" key="1">
    <citation type="submission" date="2012-08" db="EMBL/GenBank/DDBJ databases">
        <title>Genome analysis of Colletotrichum orbiculare and Colletotrichum fructicola.</title>
        <authorList>
            <person name="Gan P.H.P."/>
            <person name="Ikeda K."/>
            <person name="Irieda H."/>
            <person name="Narusaka M."/>
            <person name="O'Connell R.J."/>
            <person name="Narusaka Y."/>
            <person name="Takano Y."/>
            <person name="Kubo Y."/>
            <person name="Shirasu K."/>
        </authorList>
    </citation>
    <scope>NUCLEOTIDE SEQUENCE</scope>
    <source>
        <strain evidence="11">Nara gc5</strain>
    </source>
</reference>
<dbReference type="CDD" id="cd00067">
    <property type="entry name" value="GAL4"/>
    <property type="match status" value="1"/>
</dbReference>
<evidence type="ECO:0000256" key="4">
    <source>
        <dbReference type="ARBA" id="ARBA00022692"/>
    </source>
</evidence>
<dbReference type="Pfam" id="PF00172">
    <property type="entry name" value="Zn_clus"/>
    <property type="match status" value="1"/>
</dbReference>
<dbReference type="Gene3D" id="1.20.1250.20">
    <property type="entry name" value="MFS general substrate transporter like domains"/>
    <property type="match status" value="3"/>
</dbReference>
<dbReference type="GO" id="GO:0016020">
    <property type="term" value="C:membrane"/>
    <property type="evidence" value="ECO:0007669"/>
    <property type="project" value="UniProtKB-SubCell"/>
</dbReference>
<feature type="transmembrane region" description="Helical" evidence="9">
    <location>
        <begin position="184"/>
        <end position="203"/>
    </location>
</feature>
<dbReference type="PROSITE" id="PS00217">
    <property type="entry name" value="SUGAR_TRANSPORT_2"/>
    <property type="match status" value="1"/>
</dbReference>
<evidence type="ECO:0000313" key="11">
    <source>
        <dbReference type="EMBL" id="ELA31394.1"/>
    </source>
</evidence>
<dbReference type="PROSITE" id="PS50850">
    <property type="entry name" value="MFS"/>
    <property type="match status" value="1"/>
</dbReference>
<keyword evidence="4 9" id="KW-0812">Transmembrane</keyword>
<dbReference type="InterPro" id="IPR005828">
    <property type="entry name" value="MFS_sugar_transport-like"/>
</dbReference>
<dbReference type="InterPro" id="IPR036259">
    <property type="entry name" value="MFS_trans_sf"/>
</dbReference>
<keyword evidence="5 9" id="KW-1133">Transmembrane helix</keyword>
<keyword evidence="3" id="KW-0813">Transport</keyword>
<dbReference type="InterPro" id="IPR050360">
    <property type="entry name" value="MFS_Sugar_Transporters"/>
</dbReference>
<dbReference type="STRING" id="1213859.L2FYB6"/>
<feature type="transmembrane region" description="Helical" evidence="9">
    <location>
        <begin position="150"/>
        <end position="172"/>
    </location>
</feature>
<evidence type="ECO:0000256" key="5">
    <source>
        <dbReference type="ARBA" id="ARBA00022989"/>
    </source>
</evidence>
<dbReference type="EMBL" id="KB020750">
    <property type="protein sequence ID" value="ELA31394.1"/>
    <property type="molecule type" value="Genomic_DNA"/>
</dbReference>
<feature type="transmembrane region" description="Helical" evidence="9">
    <location>
        <begin position="98"/>
        <end position="118"/>
    </location>
</feature>
<evidence type="ECO:0000256" key="3">
    <source>
        <dbReference type="ARBA" id="ARBA00022448"/>
    </source>
</evidence>
<sequence length="1212" mass="133393">MSDLEKTQSRSGAHSQVEDVNANILAQADAPINYDVDGIKGIVRSPYVLGAALLASFGGFSFGYDQGVISIILVMPQFHDQFPETSPDHPRYGFNTGFMTGMLEFGAFIGCLFLPYLADKISRKWALTIATFFFCVGAIIQTAAHNYGTLVAGRTIGGIGVGTLAMGAPLYISEIAPPNLRGSLLVLESISIVIGAIVAYWITFGTRSISGEWAFRLPFALQMAPALMVGLGIHFFPFSPRWLAMVGRDEDSLGALTKLRRVLISDERVQAEWKGILSEVRFQQAMVAPEHQRFYGRTCAMGGSFQTSVLEAHHHCPRHPVLPAILRYDDLFFADKEILLTLFIQGINAFVYYAPTFFAALGQKGDMPLILSGMVNICQLIAGIPTFLFLDQVGHIYVLCYATSYGPLAWTLPAEIFPNSKRAKGVGAATAMIWLANFIIGVCVPEMLIKIGWGTYLFFGCFCVAAGVFSFFMVPETAHKSLEQISALFGDHSVAEEQDIRRRIVEEIWTDPKYQVSKKHLKCDGETPCSGCKKSESHCVRVSNRFRFKRMVASEKKYSFDVNQPWLHASASGDTQKPLAIVDESSKAPKSKSIPPPPNPNQPTFEASITVAQPKAADQLTAAAEALHSFSQGGPSSQSGSASDLVTRLSPNAQARSQQSSPADAEAFDIGLGGGTQIANGTAGSSHGHASFFNFQPVATPSSSISTPYTSISAPSPSVPRSIPEGWSRAIVNGRPRRPSLLSQYQSPVFEDPNVEASSVAGSISETPQLGLQEGCLIRCFIENLAAAVCLSRHDPQQILKYPPTSNLFQVLTQLGHIQFDTTDRDRHYVLVVPQRAVYNPLLMYAICTAAARYLTQLWSNKGPNQVIEYHGIPLPNLNKESAIHYHNKCISYLMDTSTDPAHPCDDDALTAITILRYHEQVDSHLTGSDSETYVSAVQAVFHAQQEDTIGLFSIIYHPPRGADIYAPSMPSLRHSATLIALRQEIWSVLLYRRPFRLPLYGAEDCSQFEPDMVADDFDWANRILVWCAYVLKFCFGTSSDNTIDSEDPKSRVEQWNALKAFEHNWDEHLPPHYKPLAYQERNPEKGDYFPIIWHANDCQVLALQHIELTRIMLAVHSVKNQRLGIGAQAANQAFEELLRDATRKICGLALSNHRDQPAMVTAGVGISLCGEYFHDQGEQQAIVGFMANLESLHAWPTSSVVDALRTAWGTK</sequence>
<name>L2FYB6_COLFN</name>
<dbReference type="GO" id="GO:0008270">
    <property type="term" value="F:zinc ion binding"/>
    <property type="evidence" value="ECO:0007669"/>
    <property type="project" value="InterPro"/>
</dbReference>
<gene>
    <name evidence="11" type="ORF">CGGC5_8449</name>
</gene>
<keyword evidence="7" id="KW-0539">Nucleus</keyword>
<comment type="similarity">
    <text evidence="2">Belongs to the major facilitator superfamily. Sugar transporter (TC 2.A.1.1) family.</text>
</comment>
<feature type="transmembrane region" description="Helical" evidence="9">
    <location>
        <begin position="47"/>
        <end position="78"/>
    </location>
</feature>
<dbReference type="InterPro" id="IPR003663">
    <property type="entry name" value="Sugar/inositol_transpt"/>
</dbReference>
<comment type="subcellular location">
    <subcellularLocation>
        <location evidence="1">Membrane</location>
        <topology evidence="1">Multi-pass membrane protein</topology>
    </subcellularLocation>
</comment>
<evidence type="ECO:0000259" key="10">
    <source>
        <dbReference type="PROSITE" id="PS50850"/>
    </source>
</evidence>
<feature type="transmembrane region" description="Helical" evidence="9">
    <location>
        <begin position="338"/>
        <end position="361"/>
    </location>
</feature>
<dbReference type="PANTHER" id="PTHR48022:SF14">
    <property type="entry name" value="MAJOR FACILITATOR SUPERFAMILY (MFS) PROFILE DOMAIN-CONTAINING PROTEIN-RELATED"/>
    <property type="match status" value="1"/>
</dbReference>